<sequence length="202" mass="21230">MSRLGLRRPPATAGVLVVLALVLGQWLHQQLPERAQSSRPYEVEVGVGETAELRSGDLEVLSVDGASSVAPQGGSVLVSPGVFVAVEFTFTPRGESSDLTYAALRDNDGRVLPFFGSSGRSSISCTGRLVDRPTRCLAVAEADPATLPGAVVALAPNGTDERWDSMALVDLDVDAADVTAWMARSEPLDLPEAGVMTRTEAP</sequence>
<dbReference type="Proteomes" id="UP000191040">
    <property type="component" value="Chromosome I"/>
</dbReference>
<keyword evidence="2" id="KW-1185">Reference proteome</keyword>
<evidence type="ECO:0000313" key="2">
    <source>
        <dbReference type="Proteomes" id="UP000191040"/>
    </source>
</evidence>
<evidence type="ECO:0000313" key="1">
    <source>
        <dbReference type="EMBL" id="SKB09566.1"/>
    </source>
</evidence>
<dbReference type="STRING" id="1736691.SAMN06295964_2765"/>
<name>A0A1T4Z6J1_9ACTN</name>
<dbReference type="OrthoDB" id="3746851at2"/>
<gene>
    <name evidence="1" type="ORF">SAMN06295964_2765</name>
</gene>
<dbReference type="AlphaFoldDB" id="A0A1T4Z6J1"/>
<accession>A0A1T4Z6J1</accession>
<dbReference type="RefSeq" id="WP_078700689.1">
    <property type="nucleotide sequence ID" value="NZ_LT796768.1"/>
</dbReference>
<proteinExistence type="predicted"/>
<dbReference type="EMBL" id="LT796768">
    <property type="protein sequence ID" value="SKB09566.1"/>
    <property type="molecule type" value="Genomic_DNA"/>
</dbReference>
<reference evidence="2" key="1">
    <citation type="submission" date="2017-02" db="EMBL/GenBank/DDBJ databases">
        <authorList>
            <person name="Varghese N."/>
            <person name="Submissions S."/>
        </authorList>
    </citation>
    <scope>NUCLEOTIDE SEQUENCE [LARGE SCALE GENOMIC DNA]</scope>
    <source>
        <strain evidence="2">9H-4</strain>
    </source>
</reference>
<protein>
    <submittedName>
        <fullName evidence="1">Uncharacterized protein</fullName>
    </submittedName>
</protein>
<organism evidence="1 2">
    <name type="scientific">Aeromicrobium choanae</name>
    <dbReference type="NCBI Taxonomy" id="1736691"/>
    <lineage>
        <taxon>Bacteria</taxon>
        <taxon>Bacillati</taxon>
        <taxon>Actinomycetota</taxon>
        <taxon>Actinomycetes</taxon>
        <taxon>Propionibacteriales</taxon>
        <taxon>Nocardioidaceae</taxon>
        <taxon>Aeromicrobium</taxon>
    </lineage>
</organism>